<evidence type="ECO:0008006" key="5">
    <source>
        <dbReference type="Google" id="ProtNLM"/>
    </source>
</evidence>
<comment type="caution">
    <text evidence="4">The sequence shown here is derived from an EMBL/GenBank/DDBJ whole genome shotgun (WGS) entry which is preliminary data.</text>
</comment>
<dbReference type="AlphaFoldDB" id="A0A7C5Z4L5"/>
<keyword evidence="1" id="KW-0489">Methyltransferase</keyword>
<evidence type="ECO:0000256" key="3">
    <source>
        <dbReference type="ARBA" id="ARBA00022691"/>
    </source>
</evidence>
<dbReference type="InterPro" id="IPR052190">
    <property type="entry name" value="Euk-Arch_PrmC-MTase"/>
</dbReference>
<keyword evidence="3" id="KW-0949">S-adenosyl-L-methionine</keyword>
<keyword evidence="2" id="KW-0808">Transferase</keyword>
<sequence length="231" mass="26595">MEKESIATRGRGYNESNQYICRAKEEKLDCGNIKLAINKYTYEPSEDSYLLAKTIEDVIKDFSKDLKIFVEIGSGSGYVSIYAFINVFKEKYPYGILIDISPCAILSSWSSVKINKIDMYIDVVQCHSAKCLRNTITSLVFFNPPYLPVEDYDIIGIAWSGGRDGIEAWKEFFNDALRICLKKLCIIIFIFSTTQNIIEILNKVLDICDYIEIYYCNEFFYETLCSTLVRC</sequence>
<dbReference type="GO" id="GO:0008276">
    <property type="term" value="F:protein methyltransferase activity"/>
    <property type="evidence" value="ECO:0007669"/>
    <property type="project" value="TreeGrafter"/>
</dbReference>
<organism evidence="4">
    <name type="scientific">Ignisphaera aggregans</name>
    <dbReference type="NCBI Taxonomy" id="334771"/>
    <lineage>
        <taxon>Archaea</taxon>
        <taxon>Thermoproteota</taxon>
        <taxon>Thermoprotei</taxon>
        <taxon>Desulfurococcales</taxon>
        <taxon>Desulfurococcaceae</taxon>
        <taxon>Ignisphaera</taxon>
    </lineage>
</organism>
<dbReference type="InterPro" id="IPR029063">
    <property type="entry name" value="SAM-dependent_MTases_sf"/>
</dbReference>
<evidence type="ECO:0000256" key="2">
    <source>
        <dbReference type="ARBA" id="ARBA00022679"/>
    </source>
</evidence>
<evidence type="ECO:0000313" key="4">
    <source>
        <dbReference type="EMBL" id="HHR95816.1"/>
    </source>
</evidence>
<dbReference type="GO" id="GO:0032259">
    <property type="term" value="P:methylation"/>
    <property type="evidence" value="ECO:0007669"/>
    <property type="project" value="UniProtKB-KW"/>
</dbReference>
<dbReference type="GO" id="GO:0035657">
    <property type="term" value="C:eRF1 methyltransferase complex"/>
    <property type="evidence" value="ECO:0007669"/>
    <property type="project" value="TreeGrafter"/>
</dbReference>
<dbReference type="GO" id="GO:0008757">
    <property type="term" value="F:S-adenosylmethionine-dependent methyltransferase activity"/>
    <property type="evidence" value="ECO:0007669"/>
    <property type="project" value="TreeGrafter"/>
</dbReference>
<dbReference type="Gene3D" id="3.40.50.150">
    <property type="entry name" value="Vaccinia Virus protein VP39"/>
    <property type="match status" value="1"/>
</dbReference>
<protein>
    <recommendedName>
        <fullName evidence="5">Methylase</fullName>
    </recommendedName>
</protein>
<dbReference type="PANTHER" id="PTHR45875:SF1">
    <property type="entry name" value="METHYLTRANSFERASE N6AMT1"/>
    <property type="match status" value="1"/>
</dbReference>
<dbReference type="SUPFAM" id="SSF53335">
    <property type="entry name" value="S-adenosyl-L-methionine-dependent methyltransferases"/>
    <property type="match status" value="1"/>
</dbReference>
<gene>
    <name evidence="4" type="ORF">ENL47_03110</name>
</gene>
<evidence type="ECO:0000256" key="1">
    <source>
        <dbReference type="ARBA" id="ARBA00022603"/>
    </source>
</evidence>
<dbReference type="PANTHER" id="PTHR45875">
    <property type="entry name" value="METHYLTRANSFERASE N6AMT1"/>
    <property type="match status" value="1"/>
</dbReference>
<reference evidence="4" key="1">
    <citation type="journal article" date="2020" name="mSystems">
        <title>Genome- and Community-Level Interaction Insights into Carbon Utilization and Element Cycling Functions of Hydrothermarchaeota in Hydrothermal Sediment.</title>
        <authorList>
            <person name="Zhou Z."/>
            <person name="Liu Y."/>
            <person name="Xu W."/>
            <person name="Pan J."/>
            <person name="Luo Z.H."/>
            <person name="Li M."/>
        </authorList>
    </citation>
    <scope>NUCLEOTIDE SEQUENCE [LARGE SCALE GENOMIC DNA]</scope>
    <source>
        <strain evidence="4">SpSt-1</strain>
    </source>
</reference>
<dbReference type="EMBL" id="DRUB01000055">
    <property type="protein sequence ID" value="HHR95816.1"/>
    <property type="molecule type" value="Genomic_DNA"/>
</dbReference>
<proteinExistence type="predicted"/>
<accession>A0A7C5Z4L5</accession>
<name>A0A7C5Z4L5_9CREN</name>